<dbReference type="GO" id="GO:0097352">
    <property type="term" value="P:autophagosome maturation"/>
    <property type="evidence" value="ECO:0007669"/>
    <property type="project" value="TreeGrafter"/>
</dbReference>
<protein>
    <submittedName>
        <fullName evidence="1">Ectopic P granules protein 5-like protein</fullName>
    </submittedName>
</protein>
<dbReference type="PANTHER" id="PTHR31139">
    <property type="entry name" value="ECTOPIC P GRANULES PROTEIN 5 HOMOLOG"/>
    <property type="match status" value="1"/>
</dbReference>
<evidence type="ECO:0000313" key="2">
    <source>
        <dbReference type="Proteomes" id="UP000054359"/>
    </source>
</evidence>
<dbReference type="GO" id="GO:0005737">
    <property type="term" value="C:cytoplasm"/>
    <property type="evidence" value="ECO:0007669"/>
    <property type="project" value="TreeGrafter"/>
</dbReference>
<dbReference type="OrthoDB" id="75419at2759"/>
<proteinExistence type="predicted"/>
<gene>
    <name evidence="1" type="ORF">X975_07183</name>
</gene>
<dbReference type="Proteomes" id="UP000054359">
    <property type="component" value="Unassembled WGS sequence"/>
</dbReference>
<dbReference type="InterPro" id="IPR051436">
    <property type="entry name" value="Autophagy-related_EPG5"/>
</dbReference>
<reference evidence="1 2" key="1">
    <citation type="submission" date="2013-11" db="EMBL/GenBank/DDBJ databases">
        <title>Genome sequencing of Stegodyphus mimosarum.</title>
        <authorList>
            <person name="Bechsgaard J."/>
        </authorList>
    </citation>
    <scope>NUCLEOTIDE SEQUENCE [LARGE SCALE GENOMIC DNA]</scope>
</reference>
<dbReference type="EMBL" id="KK121379">
    <property type="protein sequence ID" value="KFM80365.1"/>
    <property type="molecule type" value="Genomic_DNA"/>
</dbReference>
<organism evidence="1 2">
    <name type="scientific">Stegodyphus mimosarum</name>
    <name type="common">African social velvet spider</name>
    <dbReference type="NCBI Taxonomy" id="407821"/>
    <lineage>
        <taxon>Eukaryota</taxon>
        <taxon>Metazoa</taxon>
        <taxon>Ecdysozoa</taxon>
        <taxon>Arthropoda</taxon>
        <taxon>Chelicerata</taxon>
        <taxon>Arachnida</taxon>
        <taxon>Araneae</taxon>
        <taxon>Araneomorphae</taxon>
        <taxon>Entelegynae</taxon>
        <taxon>Eresoidea</taxon>
        <taxon>Eresidae</taxon>
        <taxon>Stegodyphus</taxon>
    </lineage>
</organism>
<sequence>MLQEVEEQIISDVFYSYCDLLMKLRIQQYLYKLIYGMQTPDYMKTSQGNGVGPYTHCQNSLLLKKCISILFNYQRQSIKDGKFLEIIQQWLKILVSELLKGAELCDYLFIVNHVIRCPNGIRKWASQFIQIPCMKSCPNGINAGAKCQCLNFTLLVLYLILNPAPDRSFFLKNVKLKNIEDSADGDFTVLDSDGEEENMFEVTRDWSDEDVTSLLNQIPLTRLYEHILLSSDDKNLSIKVPSEEMMLKLFAFSTALVNVLFGGLENFSTENFENSIKHVCNMIRHIVYYVSDYWYEGNLVKPELQAEYDRFIFHVIFNLFKFQKLGVWQFMSALPFKCVSKKMLWNILWIFHCLEQREEDVYLAKDADTKLQDDSNQHVLFKKLKSVSQQDQIYFLNLCKAVAFSN</sequence>
<dbReference type="AlphaFoldDB" id="A0A087USM6"/>
<dbReference type="PANTHER" id="PTHR31139:SF4">
    <property type="entry name" value="ECTOPIC P GRANULES PROTEIN 5 HOMOLOG"/>
    <property type="match status" value="1"/>
</dbReference>
<keyword evidence="2" id="KW-1185">Reference proteome</keyword>
<name>A0A087USM6_STEMI</name>
<dbReference type="STRING" id="407821.A0A087USM6"/>
<accession>A0A087USM6</accession>
<feature type="non-terminal residue" evidence="1">
    <location>
        <position position="406"/>
    </location>
</feature>
<evidence type="ECO:0000313" key="1">
    <source>
        <dbReference type="EMBL" id="KFM80365.1"/>
    </source>
</evidence>